<organism evidence="3 4">
    <name type="scientific">Ascodesmis nigricans</name>
    <dbReference type="NCBI Taxonomy" id="341454"/>
    <lineage>
        <taxon>Eukaryota</taxon>
        <taxon>Fungi</taxon>
        <taxon>Dikarya</taxon>
        <taxon>Ascomycota</taxon>
        <taxon>Pezizomycotina</taxon>
        <taxon>Pezizomycetes</taxon>
        <taxon>Pezizales</taxon>
        <taxon>Ascodesmidaceae</taxon>
        <taxon>Ascodesmis</taxon>
    </lineage>
</organism>
<feature type="signal peptide" evidence="2">
    <location>
        <begin position="1"/>
        <end position="21"/>
    </location>
</feature>
<evidence type="ECO:0000256" key="1">
    <source>
        <dbReference type="SAM" id="MobiDB-lite"/>
    </source>
</evidence>
<proteinExistence type="predicted"/>
<sequence>MRFSLLLGIALAVSLSYTVSGAPLPSGQPPGKSGPDSLDAIFAAESTANPTTTTASRGSKTHSTILKNSGINPADAQGGIIESKTFDRSSMRIDPGTTAATTDSRGRDQQSTSGAGQPKPRSRSRARQTLDAAGATARATALKTKKSFENFAGRFREPNVEFDMLTPPQAGQSGGSSDIPPVPTAQNKKKNRGAAVVGDPNTLYYPPSDRDSTGSK</sequence>
<feature type="compositionally biased region" description="Polar residues" evidence="1">
    <location>
        <begin position="46"/>
        <end position="71"/>
    </location>
</feature>
<dbReference type="AlphaFoldDB" id="A0A4S2MTW4"/>
<protein>
    <submittedName>
        <fullName evidence="3">Uncharacterized protein</fullName>
    </submittedName>
</protein>
<feature type="compositionally biased region" description="Polar residues" evidence="1">
    <location>
        <begin position="98"/>
        <end position="115"/>
    </location>
</feature>
<evidence type="ECO:0000313" key="3">
    <source>
        <dbReference type="EMBL" id="TGZ79989.1"/>
    </source>
</evidence>
<feature type="region of interest" description="Disordered" evidence="1">
    <location>
        <begin position="154"/>
        <end position="216"/>
    </location>
</feature>
<evidence type="ECO:0000313" key="4">
    <source>
        <dbReference type="Proteomes" id="UP000298138"/>
    </source>
</evidence>
<feature type="region of interest" description="Disordered" evidence="1">
    <location>
        <begin position="20"/>
        <end position="134"/>
    </location>
</feature>
<name>A0A4S2MTW4_9PEZI</name>
<dbReference type="InParanoid" id="A0A4S2MTW4"/>
<feature type="chain" id="PRO_5020784105" evidence="2">
    <location>
        <begin position="22"/>
        <end position="216"/>
    </location>
</feature>
<keyword evidence="2" id="KW-0732">Signal</keyword>
<dbReference type="EMBL" id="ML220127">
    <property type="protein sequence ID" value="TGZ79989.1"/>
    <property type="molecule type" value="Genomic_DNA"/>
</dbReference>
<gene>
    <name evidence="3" type="ORF">EX30DRAFT_349724</name>
</gene>
<reference evidence="3 4" key="1">
    <citation type="submission" date="2019-04" db="EMBL/GenBank/DDBJ databases">
        <title>Comparative genomics and transcriptomics to analyze fruiting body development in filamentous ascomycetes.</title>
        <authorList>
            <consortium name="DOE Joint Genome Institute"/>
            <person name="Lutkenhaus R."/>
            <person name="Traeger S."/>
            <person name="Breuer J."/>
            <person name="Kuo A."/>
            <person name="Lipzen A."/>
            <person name="Pangilinan J."/>
            <person name="Dilworth D."/>
            <person name="Sandor L."/>
            <person name="Poggeler S."/>
            <person name="Barry K."/>
            <person name="Grigoriev I.V."/>
            <person name="Nowrousian M."/>
        </authorList>
    </citation>
    <scope>NUCLEOTIDE SEQUENCE [LARGE SCALE GENOMIC DNA]</scope>
    <source>
        <strain evidence="3 4">CBS 389.68</strain>
    </source>
</reference>
<evidence type="ECO:0000256" key="2">
    <source>
        <dbReference type="SAM" id="SignalP"/>
    </source>
</evidence>
<accession>A0A4S2MTW4</accession>
<keyword evidence="4" id="KW-1185">Reference proteome</keyword>
<dbReference type="Proteomes" id="UP000298138">
    <property type="component" value="Unassembled WGS sequence"/>
</dbReference>